<keyword evidence="2" id="KW-1185">Reference proteome</keyword>
<dbReference type="Proteomes" id="UP000618319">
    <property type="component" value="Unassembled WGS sequence"/>
</dbReference>
<proteinExistence type="predicted"/>
<dbReference type="EMBL" id="PSKQ01000027">
    <property type="protein sequence ID" value="MBE8723248.1"/>
    <property type="molecule type" value="Genomic_DNA"/>
</dbReference>
<evidence type="ECO:0000313" key="1">
    <source>
        <dbReference type="EMBL" id="MBE8723248.1"/>
    </source>
</evidence>
<comment type="caution">
    <text evidence="1">The sequence shown here is derived from an EMBL/GenBank/DDBJ whole genome shotgun (WGS) entry which is preliminary data.</text>
</comment>
<reference evidence="1 2" key="1">
    <citation type="submission" date="2018-02" db="EMBL/GenBank/DDBJ databases">
        <title>Sphingobacterium KA21.</title>
        <authorList>
            <person name="Vasarhelyi B.M."/>
            <person name="Deshmukh S."/>
            <person name="Balint B."/>
            <person name="Kukolya J."/>
        </authorList>
    </citation>
    <scope>NUCLEOTIDE SEQUENCE [LARGE SCALE GENOMIC DNA]</scope>
    <source>
        <strain evidence="1 2">Ka21</strain>
    </source>
</reference>
<dbReference type="RefSeq" id="WP_196941382.1">
    <property type="nucleotide sequence ID" value="NZ_MU158693.1"/>
</dbReference>
<dbReference type="PROSITE" id="PS51257">
    <property type="entry name" value="PROKAR_LIPOPROTEIN"/>
    <property type="match status" value="1"/>
</dbReference>
<gene>
    <name evidence="1" type="ORF">C4F40_21225</name>
</gene>
<organism evidence="1 2">
    <name type="scientific">Sphingobacterium pedocola</name>
    <dbReference type="NCBI Taxonomy" id="2082722"/>
    <lineage>
        <taxon>Bacteria</taxon>
        <taxon>Pseudomonadati</taxon>
        <taxon>Bacteroidota</taxon>
        <taxon>Sphingobacteriia</taxon>
        <taxon>Sphingobacteriales</taxon>
        <taxon>Sphingobacteriaceae</taxon>
        <taxon>Sphingobacterium</taxon>
    </lineage>
</organism>
<protein>
    <submittedName>
        <fullName evidence="1">Uncharacterized protein</fullName>
    </submittedName>
</protein>
<sequence>MKNFTYLVAIIGLLLATFVSCKEKDVLDRKGEIPSFAVTSQGLTIADGAIQVPVTQATTITIDYTVTTSSAILQFVQTVNGIEKLVSEASGKEKFAGALTIDVPYENKVIALKFYAKDKHGQEVFHALSIEVNVQEGSSFSGESGGISWEADELSDGSILTLSDAESRFGIKLNPLPMYFFDFSAGSAAPHAVYSRKNGVGTIIQTVGATSTEQIPPGKAQSWKAPLKDLTYGSSVVKIKDTDFAPGVSIFVRRYWTHDGNTEGHDRLNRFNHKLCRLSPNNGINPYYQYDRLLMEQAPTNFAKYWNGATFHTPFVRTWVLDEVRYVASSAIDVEDASIHLRRNGAFVSALVNSTSHTTAKPGRWESLAIDQVVNLSEVPAGFAVYYDMLAVDDSEQRVMLTNNADLSLATEKEYLPATVWVDNEIQVYLRQGTFTSIQGKYVCIQGVDGNQIGVGIQMQ</sequence>
<accession>A0ABR9TD10</accession>
<evidence type="ECO:0000313" key="2">
    <source>
        <dbReference type="Proteomes" id="UP000618319"/>
    </source>
</evidence>
<name>A0ABR9TD10_9SPHI</name>